<proteinExistence type="predicted"/>
<evidence type="ECO:0000313" key="6">
    <source>
        <dbReference type="Proteomes" id="UP000752171"/>
    </source>
</evidence>
<feature type="chain" id="PRO_5035893891" evidence="3">
    <location>
        <begin position="20"/>
        <end position="559"/>
    </location>
</feature>
<feature type="domain" description="Interleukin-17 receptor C/E N-terminal" evidence="4">
    <location>
        <begin position="107"/>
        <end position="377"/>
    </location>
</feature>
<feature type="transmembrane region" description="Helical" evidence="2">
    <location>
        <begin position="461"/>
        <end position="489"/>
    </location>
</feature>
<keyword evidence="1 3" id="KW-0732">Signal</keyword>
<gene>
    <name evidence="5" type="primary">IL17REL</name>
    <name evidence="5" type="ORF">AMEX_G3110</name>
</gene>
<dbReference type="GO" id="GO:0030368">
    <property type="term" value="F:interleukin-17 receptor activity"/>
    <property type="evidence" value="ECO:0007669"/>
    <property type="project" value="InterPro"/>
</dbReference>
<dbReference type="InterPro" id="IPR027841">
    <property type="entry name" value="IL-17_rcpt_C/E_N"/>
</dbReference>
<dbReference type="PANTHER" id="PTHR15583:SF10">
    <property type="entry name" value="INTERLEUKIN-17 RECEPTOR E-LIKE-RELATED"/>
    <property type="match status" value="1"/>
</dbReference>
<organism evidence="5 6">
    <name type="scientific">Astyanax mexicanus</name>
    <name type="common">Blind cave fish</name>
    <name type="synonym">Astyanax fasciatus mexicanus</name>
    <dbReference type="NCBI Taxonomy" id="7994"/>
    <lineage>
        <taxon>Eukaryota</taxon>
        <taxon>Metazoa</taxon>
        <taxon>Chordata</taxon>
        <taxon>Craniata</taxon>
        <taxon>Vertebrata</taxon>
        <taxon>Euteleostomi</taxon>
        <taxon>Actinopterygii</taxon>
        <taxon>Neopterygii</taxon>
        <taxon>Teleostei</taxon>
        <taxon>Ostariophysi</taxon>
        <taxon>Characiformes</taxon>
        <taxon>Characoidei</taxon>
        <taxon>Acestrorhamphidae</taxon>
        <taxon>Acestrorhamphinae</taxon>
        <taxon>Astyanax</taxon>
    </lineage>
</organism>
<keyword evidence="2" id="KW-0812">Transmembrane</keyword>
<dbReference type="PANTHER" id="PTHR15583">
    <property type="entry name" value="INTERLEUKIN-17 RECEPTOR"/>
    <property type="match status" value="1"/>
</dbReference>
<reference evidence="5 6" key="1">
    <citation type="submission" date="2021-07" db="EMBL/GenBank/DDBJ databases">
        <authorList>
            <person name="Imarazene B."/>
            <person name="Zahm M."/>
            <person name="Klopp C."/>
            <person name="Cabau C."/>
            <person name="Beille S."/>
            <person name="Jouanno E."/>
            <person name="Castinel A."/>
            <person name="Lluch J."/>
            <person name="Gil L."/>
            <person name="Kuchtly C."/>
            <person name="Lopez Roques C."/>
            <person name="Donnadieu C."/>
            <person name="Parrinello H."/>
            <person name="Journot L."/>
            <person name="Du K."/>
            <person name="Schartl M."/>
            <person name="Retaux S."/>
            <person name="Guiguen Y."/>
        </authorList>
    </citation>
    <scope>NUCLEOTIDE SEQUENCE [LARGE SCALE GENOMIC DNA]</scope>
    <source>
        <strain evidence="5">Pach_M1</strain>
        <tissue evidence="5">Testis</tissue>
    </source>
</reference>
<feature type="signal peptide" evidence="3">
    <location>
        <begin position="1"/>
        <end position="19"/>
    </location>
</feature>
<keyword evidence="2" id="KW-0472">Membrane</keyword>
<evidence type="ECO:0000256" key="3">
    <source>
        <dbReference type="SAM" id="SignalP"/>
    </source>
</evidence>
<dbReference type="OrthoDB" id="9877324at2759"/>
<dbReference type="InterPro" id="IPR039465">
    <property type="entry name" value="IL-17_rcpt-like"/>
</dbReference>
<dbReference type="EMBL" id="JAICCE010000002">
    <property type="protein sequence ID" value="KAG9280406.1"/>
    <property type="molecule type" value="Genomic_DNA"/>
</dbReference>
<comment type="caution">
    <text evidence="5">The sequence shown here is derived from an EMBL/GenBank/DDBJ whole genome shotgun (WGS) entry which is preliminary data.</text>
</comment>
<keyword evidence="2" id="KW-1133">Transmembrane helix</keyword>
<sequence length="559" mass="61765">MMRSVVLLLLVFSSYRARGEQIERIEECGVRCSQGLPCDGSYQISLQQCKNLSGGVTSDVFSNTSISTVMKCSGKQRCSLHLRVSTDLQINRHIRGIYVCMVTTGMMERCRIVNFSRASRGRLLNEQVNVKDDCLEVRSGEDVHVTLKTWPHICNVAVYRSYKVPGCRNSDIQRSVPGCITGRIQYDVDVEKKELSVSVSDMLEDKDYQLRLCHKGYICTGTGAQAVVEKENPKKKVTLKYSKPVPCLCIEGWSVMMDAPRVQVCPFKDRVEELWSGITFDPVEETLSWEAACQVDATVNLCELQEGGVCQELASSSQTIVKRKVTYSSVDPHHRLCMKFITKAGAWVKCPFSEGNFPAWEVTTQEGLRQLLVTSRVKTSLSLSKCAKTGAHECEDMETTVVEVEKFQTVKPDLTMDFCEPSVCIKAKRTDVKYGVTTLYCPPPCSLSVSKSKGDDSEWQLMHVVVPVVALTTALIVVAVVTGIAMIVFQIKRIMKAAGIARLPGPHTDSFSSVTEASNSKTQLSKSVLFDICGSGSSQLKCGESSSLLNDSTKLLVEA</sequence>
<dbReference type="Proteomes" id="UP000752171">
    <property type="component" value="Unassembled WGS sequence"/>
</dbReference>
<evidence type="ECO:0000259" key="4">
    <source>
        <dbReference type="Pfam" id="PF15037"/>
    </source>
</evidence>
<evidence type="ECO:0000313" key="5">
    <source>
        <dbReference type="EMBL" id="KAG9280406.1"/>
    </source>
</evidence>
<dbReference type="AlphaFoldDB" id="A0A8T2MFV5"/>
<dbReference type="Pfam" id="PF15037">
    <property type="entry name" value="IL17_R_N"/>
    <property type="match status" value="1"/>
</dbReference>
<protein>
    <submittedName>
        <fullName evidence="5">Putative interleukin-17 receptor E-like</fullName>
    </submittedName>
</protein>
<accession>A0A8T2MFV5</accession>
<name>A0A8T2MFV5_ASTMX</name>
<keyword evidence="5" id="KW-0675">Receptor</keyword>
<evidence type="ECO:0000256" key="2">
    <source>
        <dbReference type="SAM" id="Phobius"/>
    </source>
</evidence>
<evidence type="ECO:0000256" key="1">
    <source>
        <dbReference type="ARBA" id="ARBA00022729"/>
    </source>
</evidence>